<evidence type="ECO:0000313" key="4">
    <source>
        <dbReference type="Proteomes" id="UP000267251"/>
    </source>
</evidence>
<accession>A0A4P9Y8L8</accession>
<keyword evidence="2" id="KW-0732">Signal</keyword>
<feature type="signal peptide" evidence="2">
    <location>
        <begin position="1"/>
        <end position="23"/>
    </location>
</feature>
<organism evidence="3 4">
    <name type="scientific">Piptocephalis cylindrospora</name>
    <dbReference type="NCBI Taxonomy" id="1907219"/>
    <lineage>
        <taxon>Eukaryota</taxon>
        <taxon>Fungi</taxon>
        <taxon>Fungi incertae sedis</taxon>
        <taxon>Zoopagomycota</taxon>
        <taxon>Zoopagomycotina</taxon>
        <taxon>Zoopagomycetes</taxon>
        <taxon>Zoopagales</taxon>
        <taxon>Piptocephalidaceae</taxon>
        <taxon>Piptocephalis</taxon>
    </lineage>
</organism>
<dbReference type="OrthoDB" id="10531245at2759"/>
<dbReference type="AlphaFoldDB" id="A0A4P9Y8L8"/>
<evidence type="ECO:0000256" key="2">
    <source>
        <dbReference type="SAM" id="SignalP"/>
    </source>
</evidence>
<feature type="region of interest" description="Disordered" evidence="1">
    <location>
        <begin position="92"/>
        <end position="125"/>
    </location>
</feature>
<dbReference type="Proteomes" id="UP000267251">
    <property type="component" value="Unassembled WGS sequence"/>
</dbReference>
<dbReference type="EMBL" id="KZ987754">
    <property type="protein sequence ID" value="RKP15144.1"/>
    <property type="molecule type" value="Genomic_DNA"/>
</dbReference>
<name>A0A4P9Y8L8_9FUNG</name>
<evidence type="ECO:0000256" key="1">
    <source>
        <dbReference type="SAM" id="MobiDB-lite"/>
    </source>
</evidence>
<keyword evidence="4" id="KW-1185">Reference proteome</keyword>
<proteinExistence type="predicted"/>
<feature type="chain" id="PRO_5020576393" evidence="2">
    <location>
        <begin position="24"/>
        <end position="205"/>
    </location>
</feature>
<evidence type="ECO:0000313" key="3">
    <source>
        <dbReference type="EMBL" id="RKP15144.1"/>
    </source>
</evidence>
<reference evidence="4" key="1">
    <citation type="journal article" date="2018" name="Nat. Microbiol.">
        <title>Leveraging single-cell genomics to expand the fungal tree of life.</title>
        <authorList>
            <person name="Ahrendt S.R."/>
            <person name="Quandt C.A."/>
            <person name="Ciobanu D."/>
            <person name="Clum A."/>
            <person name="Salamov A."/>
            <person name="Andreopoulos B."/>
            <person name="Cheng J.F."/>
            <person name="Woyke T."/>
            <person name="Pelin A."/>
            <person name="Henrissat B."/>
            <person name="Reynolds N.K."/>
            <person name="Benny G.L."/>
            <person name="Smith M.E."/>
            <person name="James T.Y."/>
            <person name="Grigoriev I.V."/>
        </authorList>
    </citation>
    <scope>NUCLEOTIDE SEQUENCE [LARGE SCALE GENOMIC DNA]</scope>
</reference>
<sequence length="205" mass="21803">MRSFTITLSALAAIALSINPVYAGYGWYYPETVTQTTTVSVTAPPVTQTESYTVTQGPTITLPPITTTKTKTVTKTVTPAPVTRTKTITVTAAPTSVDPSATEDPSSPTSTFTNPPPPPAAGSSSTYLFSIKNPENNFNAFDAEFKQAIAKANDALDNPNANTITTTLKLSNFVSYTAVISLDVYNWILHDSRINTFDADGSGHT</sequence>
<protein>
    <submittedName>
        <fullName evidence="3">Uncharacterized protein</fullName>
    </submittedName>
</protein>
<gene>
    <name evidence="3" type="ORF">BJ684DRAFT_18515</name>
</gene>